<evidence type="ECO:0000256" key="5">
    <source>
        <dbReference type="ARBA" id="ARBA00023242"/>
    </source>
</evidence>
<name>A0ABM4AQN9_VANTA</name>
<evidence type="ECO:0000256" key="6">
    <source>
        <dbReference type="SAM" id="MobiDB-lite"/>
    </source>
</evidence>
<feature type="compositionally biased region" description="Low complexity" evidence="6">
    <location>
        <begin position="58"/>
        <end position="67"/>
    </location>
</feature>
<feature type="domain" description="BEN" evidence="7">
    <location>
        <begin position="228"/>
        <end position="324"/>
    </location>
</feature>
<accession>A0ABM4AQN9</accession>
<keyword evidence="5" id="KW-0539">Nucleus</keyword>
<gene>
    <name evidence="9" type="primary">LOC113400419</name>
</gene>
<evidence type="ECO:0000256" key="1">
    <source>
        <dbReference type="ARBA" id="ARBA00004123"/>
    </source>
</evidence>
<evidence type="ECO:0000259" key="7">
    <source>
        <dbReference type="PROSITE" id="PS51457"/>
    </source>
</evidence>
<feature type="compositionally biased region" description="Low complexity" evidence="6">
    <location>
        <begin position="343"/>
        <end position="354"/>
    </location>
</feature>
<dbReference type="GeneID" id="113400419"/>
<dbReference type="PROSITE" id="PS51457">
    <property type="entry name" value="BEN"/>
    <property type="match status" value="1"/>
</dbReference>
<keyword evidence="2" id="KW-0678">Repressor</keyword>
<keyword evidence="8" id="KW-1185">Reference proteome</keyword>
<dbReference type="Pfam" id="PF10523">
    <property type="entry name" value="BEN"/>
    <property type="match status" value="1"/>
</dbReference>
<evidence type="ECO:0000313" key="8">
    <source>
        <dbReference type="Proteomes" id="UP001652626"/>
    </source>
</evidence>
<evidence type="ECO:0000256" key="4">
    <source>
        <dbReference type="ARBA" id="ARBA00023163"/>
    </source>
</evidence>
<dbReference type="InterPro" id="IPR037496">
    <property type="entry name" value="BEND6-like"/>
</dbReference>
<reference evidence="9" key="1">
    <citation type="submission" date="2025-08" db="UniProtKB">
        <authorList>
            <consortium name="RefSeq"/>
        </authorList>
    </citation>
    <scope>IDENTIFICATION</scope>
    <source>
        <tissue evidence="9">Whole body</tissue>
    </source>
</reference>
<protein>
    <submittedName>
        <fullName evidence="9">Early boundary activity protein 2-like</fullName>
    </submittedName>
</protein>
<keyword evidence="3" id="KW-0805">Transcription regulation</keyword>
<dbReference type="SMART" id="SM01025">
    <property type="entry name" value="BEN"/>
    <property type="match status" value="1"/>
</dbReference>
<dbReference type="PANTHER" id="PTHR35346">
    <property type="entry name" value="BEN DOMAIN-CONTAINING PROTEIN 6"/>
    <property type="match status" value="1"/>
</dbReference>
<dbReference type="Gene3D" id="1.10.10.2590">
    <property type="entry name" value="BEN domain"/>
    <property type="match status" value="1"/>
</dbReference>
<proteinExistence type="predicted"/>
<evidence type="ECO:0000313" key="9">
    <source>
        <dbReference type="RefSeq" id="XP_064073616.1"/>
    </source>
</evidence>
<comment type="subcellular location">
    <subcellularLocation>
        <location evidence="1">Nucleus</location>
    </subcellularLocation>
</comment>
<keyword evidence="4" id="KW-0804">Transcription</keyword>
<feature type="region of interest" description="Disordered" evidence="6">
    <location>
        <begin position="58"/>
        <end position="87"/>
    </location>
</feature>
<dbReference type="Proteomes" id="UP001652626">
    <property type="component" value="Chromosome 17"/>
</dbReference>
<dbReference type="PANTHER" id="PTHR35346:SF1">
    <property type="entry name" value="BEN DOMAIN-CONTAINING PROTEIN 6"/>
    <property type="match status" value="1"/>
</dbReference>
<dbReference type="InterPro" id="IPR018379">
    <property type="entry name" value="BEN_domain"/>
</dbReference>
<evidence type="ECO:0000256" key="3">
    <source>
        <dbReference type="ARBA" id="ARBA00023015"/>
    </source>
</evidence>
<dbReference type="RefSeq" id="XP_064073616.1">
    <property type="nucleotide sequence ID" value="XM_064217546.1"/>
</dbReference>
<sequence length="354" mass="40135">MTTLAIKSEMDAAQALLDLHSDHRGRHHENNFDTRSIGVESIDGTKTIARILSSLISSTPTPLPHTSTPKKRVYSPKRWNENSKKNQSKYVKNKVMCEKGTQTEFELYLPEIEKMENIIKELCAKIECLESKLKTKKPETSSITDSYEQVSDISSDEYSEKTYRRKSYKRKRNLTTTTDFSSVGDCDTTFAKDRDDFTNSDMRAPKEMKRTLKPKNTNKSNNEMVLIGDGNASVPARLLKNMDWTSYTNATRKLLTAVFSRKVLATHSLTGKPSPAFPDKPAKKKLDAALVNDIVQTVVENCSVPENVVRTSITTKCADESKMFRTREQNKKKRKIVKKENISPYDSDCSYSSS</sequence>
<organism evidence="8 9">
    <name type="scientific">Vanessa tameamea</name>
    <name type="common">Kamehameha butterfly</name>
    <dbReference type="NCBI Taxonomy" id="334116"/>
    <lineage>
        <taxon>Eukaryota</taxon>
        <taxon>Metazoa</taxon>
        <taxon>Ecdysozoa</taxon>
        <taxon>Arthropoda</taxon>
        <taxon>Hexapoda</taxon>
        <taxon>Insecta</taxon>
        <taxon>Pterygota</taxon>
        <taxon>Neoptera</taxon>
        <taxon>Endopterygota</taxon>
        <taxon>Lepidoptera</taxon>
        <taxon>Glossata</taxon>
        <taxon>Ditrysia</taxon>
        <taxon>Papilionoidea</taxon>
        <taxon>Nymphalidae</taxon>
        <taxon>Nymphalinae</taxon>
        <taxon>Vanessa</taxon>
    </lineage>
</organism>
<feature type="region of interest" description="Disordered" evidence="6">
    <location>
        <begin position="326"/>
        <end position="354"/>
    </location>
</feature>
<evidence type="ECO:0000256" key="2">
    <source>
        <dbReference type="ARBA" id="ARBA00022491"/>
    </source>
</evidence>